<reference evidence="1" key="1">
    <citation type="journal article" date="2023" name="Insect Mol. Biol.">
        <title>Genome sequencing provides insights into the evolution of gene families encoding plant cell wall-degrading enzymes in longhorned beetles.</title>
        <authorList>
            <person name="Shin N.R."/>
            <person name="Okamura Y."/>
            <person name="Kirsch R."/>
            <person name="Pauchet Y."/>
        </authorList>
    </citation>
    <scope>NUCLEOTIDE SEQUENCE</scope>
    <source>
        <strain evidence="1">RBIC_L_NR</strain>
    </source>
</reference>
<evidence type="ECO:0000313" key="2">
    <source>
        <dbReference type="Proteomes" id="UP001162156"/>
    </source>
</evidence>
<gene>
    <name evidence="1" type="ORF">NQ314_007843</name>
</gene>
<dbReference type="AlphaFoldDB" id="A0AAV8YFT1"/>
<name>A0AAV8YFT1_9CUCU</name>
<sequence length="171" mass="19597">MVKWSTCLNKIADTRRFGKPADFDAVTKRGNLFALINYWYVNCGVITCGISHILTAGECKQRNEDEGLHEVCGTVTAIWLPFEGDKLMIQIIITTLEILVELCIMSPAGVLCILSWETVEVLISHINHFKSNFLKIFEESTVEGRSKQLKFCIQYHNHILRYTLMCIKRKI</sequence>
<dbReference type="EMBL" id="JANEYF010002168">
    <property type="protein sequence ID" value="KAJ8950579.1"/>
    <property type="molecule type" value="Genomic_DNA"/>
</dbReference>
<accession>A0AAV8YFT1</accession>
<protein>
    <submittedName>
        <fullName evidence="1">Uncharacterized protein</fullName>
    </submittedName>
</protein>
<evidence type="ECO:0000313" key="1">
    <source>
        <dbReference type="EMBL" id="KAJ8950579.1"/>
    </source>
</evidence>
<proteinExistence type="predicted"/>
<keyword evidence="2" id="KW-1185">Reference proteome</keyword>
<comment type="caution">
    <text evidence="1">The sequence shown here is derived from an EMBL/GenBank/DDBJ whole genome shotgun (WGS) entry which is preliminary data.</text>
</comment>
<organism evidence="1 2">
    <name type="scientific">Rhamnusium bicolor</name>
    <dbReference type="NCBI Taxonomy" id="1586634"/>
    <lineage>
        <taxon>Eukaryota</taxon>
        <taxon>Metazoa</taxon>
        <taxon>Ecdysozoa</taxon>
        <taxon>Arthropoda</taxon>
        <taxon>Hexapoda</taxon>
        <taxon>Insecta</taxon>
        <taxon>Pterygota</taxon>
        <taxon>Neoptera</taxon>
        <taxon>Endopterygota</taxon>
        <taxon>Coleoptera</taxon>
        <taxon>Polyphaga</taxon>
        <taxon>Cucujiformia</taxon>
        <taxon>Chrysomeloidea</taxon>
        <taxon>Cerambycidae</taxon>
        <taxon>Lepturinae</taxon>
        <taxon>Rhagiini</taxon>
        <taxon>Rhamnusium</taxon>
    </lineage>
</organism>
<dbReference type="Proteomes" id="UP001162156">
    <property type="component" value="Unassembled WGS sequence"/>
</dbReference>